<gene>
    <name evidence="2" type="ORF">AJE_08527</name>
</gene>
<dbReference type="RefSeq" id="WP_008950518.1">
    <property type="nucleotide sequence ID" value="NZ_AHTH01000022.1"/>
</dbReference>
<dbReference type="InterPro" id="IPR001387">
    <property type="entry name" value="Cro/C1-type_HTH"/>
</dbReference>
<evidence type="ECO:0000313" key="2">
    <source>
        <dbReference type="EMBL" id="EHR41054.1"/>
    </source>
</evidence>
<sequence length="386" mass="43057">MNRVAVNPELMQWARQRAHLAIEDLVAKFPKLADWERGAVLPTFKQLEDFAKATHVPFGYLFLPEPPHIPMPISDFRTLDNRYVGSASPELLDTIYAMQRRQAWLRETRLESEAEPLAFVGSARLSDNPAAIGREMRRLLGLEHGWAASARTWTEALSVLRSAVEALGVMAVINGVVANNTHRALNVEEFRGFALSDDYAPLIFVNGADAKSAQMFTLAHELAHLWLGAAGSGVSGFQGIFPTGGEVELFCDKAAAEFLVPEAEIRACWPGVQREAAPFELLARRFKVSPIVVGRRAMDLRLTERQFFFDFYEAYTQQERRKKQASAGGGDFYNNQNTRVGGMFATQVIRAAREGRIGFKEAYELTGLNGGAFQEYAQRLGMELPR</sequence>
<dbReference type="PANTHER" id="PTHR43236:SF2">
    <property type="entry name" value="BLL0069 PROTEIN"/>
    <property type="match status" value="1"/>
</dbReference>
<reference evidence="2 3" key="1">
    <citation type="journal article" date="2012" name="J. Bacteriol.">
        <title>Genome Sequence of Extracellular-Protease-Producing Alishewanella jeotgali Isolated from Traditional Korean Fermented Seafood.</title>
        <authorList>
            <person name="Jung J."/>
            <person name="Chun J."/>
            <person name="Park W."/>
        </authorList>
    </citation>
    <scope>NUCLEOTIDE SEQUENCE [LARGE SCALE GENOMIC DNA]</scope>
    <source>
        <strain evidence="2 3">KCTC 22429</strain>
    </source>
</reference>
<dbReference type="PANTHER" id="PTHR43236">
    <property type="entry name" value="ANTITOXIN HIGA1"/>
    <property type="match status" value="1"/>
</dbReference>
<dbReference type="InterPro" id="IPR010359">
    <property type="entry name" value="IrrE_HExxH"/>
</dbReference>
<evidence type="ECO:0000313" key="3">
    <source>
        <dbReference type="Proteomes" id="UP000012046"/>
    </source>
</evidence>
<dbReference type="EMBL" id="AHTH01000022">
    <property type="protein sequence ID" value="EHR41054.1"/>
    <property type="molecule type" value="Genomic_DNA"/>
</dbReference>
<evidence type="ECO:0000259" key="1">
    <source>
        <dbReference type="PROSITE" id="PS50943"/>
    </source>
</evidence>
<dbReference type="PATRIC" id="fig|1129374.4.peg.1699"/>
<dbReference type="PROSITE" id="PS50943">
    <property type="entry name" value="HTH_CROC1"/>
    <property type="match status" value="1"/>
</dbReference>
<protein>
    <recommendedName>
        <fullName evidence="1">HTH cro/C1-type domain-containing protein</fullName>
    </recommendedName>
</protein>
<dbReference type="InterPro" id="IPR052345">
    <property type="entry name" value="Rad_response_metalloprotease"/>
</dbReference>
<dbReference type="eggNOG" id="COG1396">
    <property type="taxonomic scope" value="Bacteria"/>
</dbReference>
<organism evidence="2 3">
    <name type="scientific">Alishewanella jeotgali KCTC 22429</name>
    <dbReference type="NCBI Taxonomy" id="1129374"/>
    <lineage>
        <taxon>Bacteria</taxon>
        <taxon>Pseudomonadati</taxon>
        <taxon>Pseudomonadota</taxon>
        <taxon>Gammaproteobacteria</taxon>
        <taxon>Alteromonadales</taxon>
        <taxon>Alteromonadaceae</taxon>
        <taxon>Alishewanella</taxon>
    </lineage>
</organism>
<dbReference type="Pfam" id="PF06114">
    <property type="entry name" value="Peptidase_M78"/>
    <property type="match status" value="1"/>
</dbReference>
<dbReference type="Gene3D" id="1.10.10.2910">
    <property type="match status" value="1"/>
</dbReference>
<dbReference type="eggNOG" id="COG2856">
    <property type="taxonomic scope" value="Bacteria"/>
</dbReference>
<feature type="domain" description="HTH cro/C1-type" evidence="1">
    <location>
        <begin position="32"/>
        <end position="61"/>
    </location>
</feature>
<dbReference type="Proteomes" id="UP000012046">
    <property type="component" value="Unassembled WGS sequence"/>
</dbReference>
<name>H3ZEC3_9ALTE</name>
<accession>H3ZEC3</accession>
<comment type="caution">
    <text evidence="2">The sequence shown here is derived from an EMBL/GenBank/DDBJ whole genome shotgun (WGS) entry which is preliminary data.</text>
</comment>
<dbReference type="AlphaFoldDB" id="H3ZEC3"/>
<proteinExistence type="predicted"/>
<keyword evidence="3" id="KW-1185">Reference proteome</keyword>
<dbReference type="STRING" id="1129374.AJE_08527"/>